<keyword evidence="3" id="KW-0479">Metal-binding</keyword>
<dbReference type="InterPro" id="IPR036922">
    <property type="entry name" value="Rieske_2Fe-2S_sf"/>
</dbReference>
<proteinExistence type="inferred from homology"/>
<keyword evidence="12" id="KW-1185">Reference proteome</keyword>
<dbReference type="Proteomes" id="UP000616143">
    <property type="component" value="Unassembled WGS sequence"/>
</dbReference>
<dbReference type="EMBL" id="BMQS01000008">
    <property type="protein sequence ID" value="GGT94836.1"/>
    <property type="molecule type" value="Genomic_DNA"/>
</dbReference>
<name>A0A348B1R8_9CREN</name>
<dbReference type="Gene3D" id="3.90.380.10">
    <property type="entry name" value="Naphthalene 1,2-dioxygenase Alpha Subunit, Chain A, domain 1"/>
    <property type="match status" value="1"/>
</dbReference>
<dbReference type="PROSITE" id="PS00570">
    <property type="entry name" value="RING_HYDROXYL_ALPHA"/>
    <property type="match status" value="1"/>
</dbReference>
<keyword evidence="4 10" id="KW-0223">Dioxygenase</keyword>
<dbReference type="AlphaFoldDB" id="A0A348B1R8"/>
<reference evidence="10" key="3">
    <citation type="journal article" date="2019" name="BMC Res. Notes">
        <title>Complete genome sequence of the Sulfodiicoccus acidiphilus strain HS-1T, the first crenarchaeon that lacks polB3, isolated from an acidic hot spring in Ohwaku-dani, Hakone, Japan.</title>
        <authorList>
            <person name="Sakai H.D."/>
            <person name="Kurosawa N."/>
        </authorList>
    </citation>
    <scope>NUCLEOTIDE SEQUENCE</scope>
    <source>
        <strain evidence="10">HS-1</strain>
    </source>
</reference>
<dbReference type="Proteomes" id="UP000276741">
    <property type="component" value="Chromosome"/>
</dbReference>
<reference evidence="11" key="4">
    <citation type="submission" date="2020-09" db="EMBL/GenBank/DDBJ databases">
        <authorList>
            <person name="Sun Q."/>
            <person name="Ohkuma M."/>
        </authorList>
    </citation>
    <scope>NUCLEOTIDE SEQUENCE</scope>
    <source>
        <strain evidence="11">JCM 31740</strain>
    </source>
</reference>
<dbReference type="InterPro" id="IPR015881">
    <property type="entry name" value="ARHD_Rieske_2Fe_2S"/>
</dbReference>
<keyword evidence="7" id="KW-0411">Iron-sulfur</keyword>
<evidence type="ECO:0000313" key="10">
    <source>
        <dbReference type="EMBL" id="BBD72120.1"/>
    </source>
</evidence>
<evidence type="ECO:0000256" key="1">
    <source>
        <dbReference type="ARBA" id="ARBA00008751"/>
    </source>
</evidence>
<keyword evidence="8" id="KW-0520">NAD</keyword>
<dbReference type="EC" id="1.14.12.19" evidence="10"/>
<dbReference type="SUPFAM" id="SSF50022">
    <property type="entry name" value="ISP domain"/>
    <property type="match status" value="1"/>
</dbReference>
<dbReference type="PANTHER" id="PTHR43756">
    <property type="entry name" value="CHOLINE MONOOXYGENASE, CHLOROPLASTIC"/>
    <property type="match status" value="1"/>
</dbReference>
<feature type="domain" description="Rieske" evidence="9">
    <location>
        <begin position="50"/>
        <end position="159"/>
    </location>
</feature>
<accession>A0A348B1R8</accession>
<dbReference type="Gene3D" id="2.102.10.10">
    <property type="entry name" value="Rieske [2Fe-2S] iron-sulphur domain"/>
    <property type="match status" value="1"/>
</dbReference>
<gene>
    <name evidence="11" type="primary">hcaE</name>
    <name evidence="11" type="ORF">GCM10007116_10550</name>
    <name evidence="10" type="ORF">HS1genome_0509</name>
</gene>
<evidence type="ECO:0000313" key="12">
    <source>
        <dbReference type="Proteomes" id="UP000276741"/>
    </source>
</evidence>
<evidence type="ECO:0000256" key="6">
    <source>
        <dbReference type="ARBA" id="ARBA00023004"/>
    </source>
</evidence>
<evidence type="ECO:0000256" key="2">
    <source>
        <dbReference type="ARBA" id="ARBA00022714"/>
    </source>
</evidence>
<evidence type="ECO:0000256" key="5">
    <source>
        <dbReference type="ARBA" id="ARBA00023002"/>
    </source>
</evidence>
<dbReference type="PANTHER" id="PTHR43756:SF1">
    <property type="entry name" value="3-PHENYLPROPIONATE_CINNAMIC ACID DIOXYGENASE SUBUNIT ALPHA"/>
    <property type="match status" value="1"/>
</dbReference>
<dbReference type="InterPro" id="IPR001663">
    <property type="entry name" value="Rng_hydr_dOase-A"/>
</dbReference>
<evidence type="ECO:0000313" key="11">
    <source>
        <dbReference type="EMBL" id="GGT94836.1"/>
    </source>
</evidence>
<sequence length="455" mass="52045">MGEGRYGARQILTRMRKKFLEEENGEIPLKVFNSEEIYEMELRKIFSKNWVFLGLESEIPEPGDYVVRYIGNDPFIVIRGSDGKLRALFNSCRHRGTMLCINDRGNASTFMCPYHGWTYNNKGELVGVPFKEKVFERLDVREWGLLQIRVDSYDGLVFGNMDENAPDLQDYLGDFKWYLDLLFRAPGQMEPVGPPQRWTADFDWKLGAENFAEDRLHIAVVHRTLQSYGFVGKSRFGSGIETPDDVTVNYVRGKDGLPVGCIGIRRSERETSSFLGYPREEWKSFKEGSVSRGQWEVLRRAINAVFTLFPNFSGLVSADSTDSPFSEKPRVPFHTFRVWNPVGPGVTEVWMWTLVPSDSSPEFKKRVAEVTRATFGAAGNAEMDDLPIWRRVTRAAKGVFAERANTALKGGLRGVKDLGTCQEWEGPGLCRPTQFQEESQRTFWTRWALEMTKDE</sequence>
<dbReference type="KEGG" id="sacd:HS1genome_0509"/>
<dbReference type="GO" id="GO:0051537">
    <property type="term" value="F:2 iron, 2 sulfur cluster binding"/>
    <property type="evidence" value="ECO:0007669"/>
    <property type="project" value="UniProtKB-KW"/>
</dbReference>
<dbReference type="InterPro" id="IPR017941">
    <property type="entry name" value="Rieske_2Fe-2S"/>
</dbReference>
<reference evidence="12" key="2">
    <citation type="submission" date="2018-04" db="EMBL/GenBank/DDBJ databases">
        <title>Complete genome sequence of Sulfodiicoccus acidiphilus strain HS-1.</title>
        <authorList>
            <person name="Sakai H.D."/>
            <person name="Kurosawa N."/>
        </authorList>
    </citation>
    <scope>NUCLEOTIDE SEQUENCE [LARGE SCALE GENOMIC DNA]</scope>
    <source>
        <strain evidence="12">HS-1</strain>
    </source>
</reference>
<keyword evidence="6" id="KW-0408">Iron</keyword>
<reference evidence="11" key="1">
    <citation type="journal article" date="2014" name="Int. J. Syst. Evol. Microbiol.">
        <title>Complete genome sequence of Corynebacterium casei LMG S-19264T (=DSM 44701T), isolated from a smear-ripened cheese.</title>
        <authorList>
            <consortium name="US DOE Joint Genome Institute (JGI-PGF)"/>
            <person name="Walter F."/>
            <person name="Albersmeier A."/>
            <person name="Kalinowski J."/>
            <person name="Ruckert C."/>
        </authorList>
    </citation>
    <scope>NUCLEOTIDE SEQUENCE</scope>
    <source>
        <strain evidence="11">JCM 31740</strain>
    </source>
</reference>
<evidence type="ECO:0000256" key="3">
    <source>
        <dbReference type="ARBA" id="ARBA00022723"/>
    </source>
</evidence>
<dbReference type="Pfam" id="PF00355">
    <property type="entry name" value="Rieske"/>
    <property type="match status" value="1"/>
</dbReference>
<comment type="similarity">
    <text evidence="1">Belongs to the bacterial ring-hydroxylating dioxygenase alpha subunit family.</text>
</comment>
<dbReference type="Pfam" id="PF00848">
    <property type="entry name" value="Ring_hydroxyl_A"/>
    <property type="match status" value="1"/>
</dbReference>
<evidence type="ECO:0000256" key="8">
    <source>
        <dbReference type="ARBA" id="ARBA00023027"/>
    </source>
</evidence>
<dbReference type="GO" id="GO:0008695">
    <property type="term" value="F:3-phenylpropionate dioxygenase activity"/>
    <property type="evidence" value="ECO:0007669"/>
    <property type="project" value="UniProtKB-EC"/>
</dbReference>
<dbReference type="EMBL" id="AP018553">
    <property type="protein sequence ID" value="BBD72120.1"/>
    <property type="molecule type" value="Genomic_DNA"/>
</dbReference>
<organism evidence="10 12">
    <name type="scientific">Sulfodiicoccus acidiphilus</name>
    <dbReference type="NCBI Taxonomy" id="1670455"/>
    <lineage>
        <taxon>Archaea</taxon>
        <taxon>Thermoproteota</taxon>
        <taxon>Thermoprotei</taxon>
        <taxon>Sulfolobales</taxon>
        <taxon>Sulfolobaceae</taxon>
        <taxon>Sulfodiicoccus</taxon>
    </lineage>
</organism>
<keyword evidence="5 10" id="KW-0560">Oxidoreductase</keyword>
<dbReference type="PRINTS" id="PR00090">
    <property type="entry name" value="RNGDIOXGNASE"/>
</dbReference>
<dbReference type="GO" id="GO:0005506">
    <property type="term" value="F:iron ion binding"/>
    <property type="evidence" value="ECO:0007669"/>
    <property type="project" value="InterPro"/>
</dbReference>
<evidence type="ECO:0000259" key="9">
    <source>
        <dbReference type="PROSITE" id="PS51296"/>
    </source>
</evidence>
<evidence type="ECO:0000256" key="7">
    <source>
        <dbReference type="ARBA" id="ARBA00023014"/>
    </source>
</evidence>
<keyword evidence="2" id="KW-0001">2Fe-2S</keyword>
<dbReference type="PROSITE" id="PS51296">
    <property type="entry name" value="RIESKE"/>
    <property type="match status" value="1"/>
</dbReference>
<dbReference type="SUPFAM" id="SSF55961">
    <property type="entry name" value="Bet v1-like"/>
    <property type="match status" value="1"/>
</dbReference>
<evidence type="ECO:0000256" key="4">
    <source>
        <dbReference type="ARBA" id="ARBA00022964"/>
    </source>
</evidence>
<dbReference type="InterPro" id="IPR015879">
    <property type="entry name" value="Ring_hydroxy_dOase_asu_C_dom"/>
</dbReference>
<protein>
    <submittedName>
        <fullName evidence="10">3-phenylpropionate/cinnamic acid dioxygenase subunit alpha</fullName>
        <ecNumber evidence="10">1.14.12.19</ecNumber>
    </submittedName>
</protein>